<keyword evidence="5" id="KW-1185">Reference proteome</keyword>
<dbReference type="Proteomes" id="UP000283128">
    <property type="component" value="Unassembled WGS sequence"/>
</dbReference>
<dbReference type="InterPro" id="IPR026881">
    <property type="entry name" value="WYL_dom"/>
</dbReference>
<dbReference type="GO" id="GO:0003677">
    <property type="term" value="F:DNA binding"/>
    <property type="evidence" value="ECO:0007669"/>
    <property type="project" value="UniProtKB-KW"/>
</dbReference>
<reference evidence="4 5" key="1">
    <citation type="submission" date="2019-01" db="EMBL/GenBank/DDBJ databases">
        <title>Genome sequences of Streptomyces and Rhizobium isolates collected from root and soil.</title>
        <authorList>
            <person name="Chhettri S."/>
            <person name="Sevigny J.L."/>
            <person name="Sen A."/>
            <person name="Ennis N."/>
            <person name="Tisa L."/>
        </authorList>
    </citation>
    <scope>NUCLEOTIDE SEQUENCE [LARGE SCALE GENOMIC DNA]</scope>
    <source>
        <strain evidence="4 5">San01</strain>
    </source>
</reference>
<accession>A0A3S2YX90</accession>
<dbReference type="EMBL" id="RZYA01000013">
    <property type="protein sequence ID" value="RVU21430.1"/>
    <property type="molecule type" value="Genomic_DNA"/>
</dbReference>
<dbReference type="Pfam" id="PF13280">
    <property type="entry name" value="WYL"/>
    <property type="match status" value="1"/>
</dbReference>
<keyword evidence="4" id="KW-0238">DNA-binding</keyword>
<evidence type="ECO:0000256" key="1">
    <source>
        <dbReference type="SAM" id="MobiDB-lite"/>
    </source>
</evidence>
<protein>
    <submittedName>
        <fullName evidence="4">DNA-binding protein</fullName>
    </submittedName>
</protein>
<sequence>MSTHEPDRAAEDGRAPGSTAPRSLAEALRARDDASLGALLRARPDLLNPVPNDLTQLATRAGTRASVIRALEHLDRFTLQTAEALAVAPDPTTYGTLLALLAGDEGGDAGADARTVTAVLPRAVATLREQALLWGPEDRIRLVRTARELLAPAHRRPSPTGLGPTVVEATAGMSPGRLQEIVTAAGLPSTHDPVSAVAALTALFTDRARMSALLDEAPADAVEVLSRLVWGPPYGQVTAEPAAHLRWLLDRGLLLPTAPGTVVLPREAALHLRGGRAHRTVEPVPPTVEPAATHRFPVVNATAAGQAYTALATVEELLKDWDEGGPAVLRAGGLSVRDLKRTAAALDTTEALAAFWTELAYAAGLVASDGEADEQYAATPAYDEWLELPAAERWARLVTAWLPATRAAGLVGGREGAAAVSAAGRTLSALGPHLDRSAAPEVRRRVLTLLSELPEGASPDPETLLARLRWERPLRGAAPDDDGDPDDLRARIARWTLTEAELLGVTGRGALSEHGRALLGEGPDATPAEQAAVRLLAPLLPEPLDHVLLQADLTAVAPGPLERPLAEALAVLADVESKGGATVYRFTPGSVRRALDSGRAASDLHEFLTTHSRTPVPQPLAYLIDDVARKHGHLRIGAASAYVRCDDDVLLGEILADKRSAGLLLRRIAPTVLAAQADPAALLEGLRQMGFAPAAESPEGDVLITRAHARRTPPRTAPEPVPEGPPVPDGTLLTAAVRAIRAGDLASTTPRKHAPGEESGTLPRTSAADTLATMQAAVMTGEAVWIGYVNAEGSASQRVIAPIRVEGGFVTAYDHTADEVRTYPLHRVTGVAELEAG</sequence>
<feature type="domain" description="Helicase XPB/Ssl2 N-terminal" evidence="3">
    <location>
        <begin position="547"/>
        <end position="669"/>
    </location>
</feature>
<evidence type="ECO:0000313" key="5">
    <source>
        <dbReference type="Proteomes" id="UP000283128"/>
    </source>
</evidence>
<dbReference type="InterPro" id="IPR032830">
    <property type="entry name" value="XPB/Ssl2_N"/>
</dbReference>
<name>A0A3S2YX90_9ACTN</name>
<feature type="compositionally biased region" description="Basic and acidic residues" evidence="1">
    <location>
        <begin position="1"/>
        <end position="14"/>
    </location>
</feature>
<organism evidence="4 5">
    <name type="scientific">Streptomyces antnestii</name>
    <dbReference type="NCBI Taxonomy" id="2494256"/>
    <lineage>
        <taxon>Bacteria</taxon>
        <taxon>Bacillati</taxon>
        <taxon>Actinomycetota</taxon>
        <taxon>Actinomycetes</taxon>
        <taxon>Kitasatosporales</taxon>
        <taxon>Streptomycetaceae</taxon>
        <taxon>Streptomyces</taxon>
    </lineage>
</organism>
<feature type="domain" description="WYL" evidence="2">
    <location>
        <begin position="770"/>
        <end position="831"/>
    </location>
</feature>
<dbReference type="Pfam" id="PF13625">
    <property type="entry name" value="Helicase_C_3"/>
    <property type="match status" value="1"/>
</dbReference>
<feature type="region of interest" description="Disordered" evidence="1">
    <location>
        <begin position="1"/>
        <end position="22"/>
    </location>
</feature>
<evidence type="ECO:0000259" key="2">
    <source>
        <dbReference type="Pfam" id="PF13280"/>
    </source>
</evidence>
<dbReference type="RefSeq" id="WP_127830711.1">
    <property type="nucleotide sequence ID" value="NZ_RZYA01000013.1"/>
</dbReference>
<dbReference type="PROSITE" id="PS52050">
    <property type="entry name" value="WYL"/>
    <property type="match status" value="1"/>
</dbReference>
<evidence type="ECO:0000313" key="4">
    <source>
        <dbReference type="EMBL" id="RVU21430.1"/>
    </source>
</evidence>
<proteinExistence type="predicted"/>
<dbReference type="AlphaFoldDB" id="A0A3S2YX90"/>
<feature type="region of interest" description="Disordered" evidence="1">
    <location>
        <begin position="744"/>
        <end position="766"/>
    </location>
</feature>
<evidence type="ECO:0000259" key="3">
    <source>
        <dbReference type="Pfam" id="PF13625"/>
    </source>
</evidence>
<comment type="caution">
    <text evidence="4">The sequence shown here is derived from an EMBL/GenBank/DDBJ whole genome shotgun (WGS) entry which is preliminary data.</text>
</comment>
<dbReference type="OrthoDB" id="3415124at2"/>
<gene>
    <name evidence="4" type="ORF">EOT10_25780</name>
</gene>